<sequence>MGWHRTRRSEVQSVANLRRWAIVGARHREREQRTQFTVWSSSDEDPQLVTQTKDENEARLLPNGPATNRRTKCNDRS</sequence>
<protein>
    <submittedName>
        <fullName evidence="2">Uncharacterized protein</fullName>
    </submittedName>
</protein>
<dbReference type="EMBL" id="JAENGZ010002471">
    <property type="protein sequence ID" value="KAG6943633.1"/>
    <property type="molecule type" value="Genomic_DNA"/>
</dbReference>
<gene>
    <name evidence="2" type="ORF">JG687_00018332</name>
</gene>
<comment type="caution">
    <text evidence="2">The sequence shown here is derived from an EMBL/GenBank/DDBJ whole genome shotgun (WGS) entry which is preliminary data.</text>
</comment>
<dbReference type="Proteomes" id="UP000688947">
    <property type="component" value="Unassembled WGS sequence"/>
</dbReference>
<evidence type="ECO:0000313" key="2">
    <source>
        <dbReference type="EMBL" id="KAG6943633.1"/>
    </source>
</evidence>
<name>A0A8T1TL51_9STRA</name>
<accession>A0A8T1TL51</accession>
<evidence type="ECO:0000313" key="3">
    <source>
        <dbReference type="Proteomes" id="UP000688947"/>
    </source>
</evidence>
<organism evidence="2 3">
    <name type="scientific">Phytophthora cactorum</name>
    <dbReference type="NCBI Taxonomy" id="29920"/>
    <lineage>
        <taxon>Eukaryota</taxon>
        <taxon>Sar</taxon>
        <taxon>Stramenopiles</taxon>
        <taxon>Oomycota</taxon>
        <taxon>Peronosporomycetes</taxon>
        <taxon>Peronosporales</taxon>
        <taxon>Peronosporaceae</taxon>
        <taxon>Phytophthora</taxon>
    </lineage>
</organism>
<dbReference type="AlphaFoldDB" id="A0A8T1TL51"/>
<reference evidence="2" key="1">
    <citation type="submission" date="2021-01" db="EMBL/GenBank/DDBJ databases">
        <title>Phytophthora aleatoria, a newly-described species from Pinus radiata is distinct from Phytophthora cactorum isolates based on comparative genomics.</title>
        <authorList>
            <person name="Mcdougal R."/>
            <person name="Panda P."/>
            <person name="Williams N."/>
            <person name="Studholme D.J."/>
        </authorList>
    </citation>
    <scope>NUCLEOTIDE SEQUENCE</scope>
    <source>
        <strain evidence="2">NZFS 3830</strain>
    </source>
</reference>
<dbReference type="OrthoDB" id="10368760at2759"/>
<evidence type="ECO:0000256" key="1">
    <source>
        <dbReference type="SAM" id="MobiDB-lite"/>
    </source>
</evidence>
<feature type="region of interest" description="Disordered" evidence="1">
    <location>
        <begin position="31"/>
        <end position="77"/>
    </location>
</feature>
<proteinExistence type="predicted"/>